<dbReference type="PROSITE" id="PS50188">
    <property type="entry name" value="B302_SPRY"/>
    <property type="match status" value="1"/>
</dbReference>
<dbReference type="InterPro" id="IPR003879">
    <property type="entry name" value="Butyrophylin_SPRY"/>
</dbReference>
<organism evidence="3 5">
    <name type="scientific">Geotrypetes seraphini</name>
    <name type="common">Gaboon caecilian</name>
    <name type="synonym">Caecilia seraphini</name>
    <dbReference type="NCBI Taxonomy" id="260995"/>
    <lineage>
        <taxon>Eukaryota</taxon>
        <taxon>Metazoa</taxon>
        <taxon>Chordata</taxon>
        <taxon>Craniata</taxon>
        <taxon>Vertebrata</taxon>
        <taxon>Euteleostomi</taxon>
        <taxon>Amphibia</taxon>
        <taxon>Gymnophiona</taxon>
        <taxon>Geotrypetes</taxon>
    </lineage>
</organism>
<feature type="compositionally biased region" description="Basic and acidic residues" evidence="1">
    <location>
        <begin position="121"/>
        <end position="144"/>
    </location>
</feature>
<dbReference type="Gene3D" id="2.60.120.920">
    <property type="match status" value="1"/>
</dbReference>
<evidence type="ECO:0000313" key="5">
    <source>
        <dbReference type="RefSeq" id="XP_033772344.1"/>
    </source>
</evidence>
<feature type="domain" description="B30.2/SPRY" evidence="2">
    <location>
        <begin position="156"/>
        <end position="347"/>
    </location>
</feature>
<dbReference type="SMART" id="SM00449">
    <property type="entry name" value="SPRY"/>
    <property type="match status" value="1"/>
</dbReference>
<feature type="region of interest" description="Disordered" evidence="1">
    <location>
        <begin position="121"/>
        <end position="159"/>
    </location>
</feature>
<sequence length="347" mass="40401">MEDGEFKLPFSSQENVSAEGPQLSPNMPEENELKRQLRSLRTKLQDLLKSKSEEEERADKLRSETQKFESEFEELQQCLTKQKEIILLILEKEKNKILQTVTQIEEKYWSLRQQISEIKKKLEKSQEPEQKKQKLDAELHKESPDVLQRNPQHNKPNPSSVGFDWWQECQRYTVDVTLDPETAHPNLVLSGDRKSVRWGGRRQNLLGKSQRFDTYCCVLGCKGFISKRHYWEVEVGNKPGWILGVCKDSVSKEGEISPSPLRGYWTVGLLYNNEYVAFTDSKTQLLLSEGLQAVGILLDYEEGTISFYNADNKSHFFTFLGPFSARLQPFFCLYYYQSTLRIRQIPV</sequence>
<proteinExistence type="predicted"/>
<dbReference type="PANTHER" id="PTHR24103">
    <property type="entry name" value="E3 UBIQUITIN-PROTEIN LIGASE TRIM"/>
    <property type="match status" value="1"/>
</dbReference>
<dbReference type="CDD" id="cd13733">
    <property type="entry name" value="SPRY_PRY_C-I_1"/>
    <property type="match status" value="1"/>
</dbReference>
<dbReference type="InterPro" id="IPR013320">
    <property type="entry name" value="ConA-like_dom_sf"/>
</dbReference>
<accession>A0A6P8NNY0</accession>
<dbReference type="AlphaFoldDB" id="A0A6P8NNY0"/>
<dbReference type="OrthoDB" id="6105938at2759"/>
<gene>
    <name evidence="4 5" type="primary">LOC117346604</name>
</gene>
<dbReference type="InterPro" id="IPR006574">
    <property type="entry name" value="PRY"/>
</dbReference>
<reference evidence="4 5" key="1">
    <citation type="submission" date="2025-04" db="UniProtKB">
        <authorList>
            <consortium name="RefSeq"/>
        </authorList>
    </citation>
    <scope>IDENTIFICATION</scope>
</reference>
<evidence type="ECO:0000259" key="2">
    <source>
        <dbReference type="PROSITE" id="PS50188"/>
    </source>
</evidence>
<protein>
    <submittedName>
        <fullName evidence="4 5">E3 ubiquitin-protein ligase TRIM39-like</fullName>
    </submittedName>
</protein>
<dbReference type="InterPro" id="IPR001870">
    <property type="entry name" value="B30.2/SPRY"/>
</dbReference>
<dbReference type="Pfam" id="PF13765">
    <property type="entry name" value="PRY"/>
    <property type="match status" value="1"/>
</dbReference>
<dbReference type="FunFam" id="2.60.120.920:FF:000004">
    <property type="entry name" value="Butyrophilin subfamily 1 member A1"/>
    <property type="match status" value="1"/>
</dbReference>
<dbReference type="KEGG" id="gsh:117346604"/>
<evidence type="ECO:0000256" key="1">
    <source>
        <dbReference type="SAM" id="MobiDB-lite"/>
    </source>
</evidence>
<dbReference type="GeneID" id="117346604"/>
<dbReference type="RefSeq" id="XP_033772344.1">
    <property type="nucleotide sequence ID" value="XM_033916453.1"/>
</dbReference>
<dbReference type="SMART" id="SM00589">
    <property type="entry name" value="PRY"/>
    <property type="match status" value="1"/>
</dbReference>
<evidence type="ECO:0000313" key="4">
    <source>
        <dbReference type="RefSeq" id="XP_033772343.1"/>
    </source>
</evidence>
<name>A0A6P8NNY0_GEOSA</name>
<dbReference type="InterPro" id="IPR043136">
    <property type="entry name" value="B30.2/SPRY_sf"/>
</dbReference>
<dbReference type="InterPro" id="IPR050143">
    <property type="entry name" value="TRIM/RBCC"/>
</dbReference>
<feature type="compositionally biased region" description="Polar residues" evidence="1">
    <location>
        <begin position="149"/>
        <end position="159"/>
    </location>
</feature>
<dbReference type="Proteomes" id="UP000515159">
    <property type="component" value="Chromosome 12"/>
</dbReference>
<feature type="region of interest" description="Disordered" evidence="1">
    <location>
        <begin position="1"/>
        <end position="33"/>
    </location>
</feature>
<dbReference type="RefSeq" id="XP_033772343.1">
    <property type="nucleotide sequence ID" value="XM_033916452.1"/>
</dbReference>
<evidence type="ECO:0000313" key="3">
    <source>
        <dbReference type="Proteomes" id="UP000515159"/>
    </source>
</evidence>
<keyword evidence="3" id="KW-1185">Reference proteome</keyword>
<dbReference type="SUPFAM" id="SSF49899">
    <property type="entry name" value="Concanavalin A-like lectins/glucanases"/>
    <property type="match status" value="1"/>
</dbReference>
<dbReference type="Pfam" id="PF00622">
    <property type="entry name" value="SPRY"/>
    <property type="match status" value="1"/>
</dbReference>
<dbReference type="PRINTS" id="PR01407">
    <property type="entry name" value="BUTYPHLNCDUF"/>
</dbReference>
<dbReference type="InterPro" id="IPR003877">
    <property type="entry name" value="SPRY_dom"/>
</dbReference>